<organism evidence="1 2">
    <name type="scientific">Mucilaginibacter frigoritolerans</name>
    <dbReference type="NCBI Taxonomy" id="652788"/>
    <lineage>
        <taxon>Bacteria</taxon>
        <taxon>Pseudomonadati</taxon>
        <taxon>Bacteroidota</taxon>
        <taxon>Sphingobacteriia</taxon>
        <taxon>Sphingobacteriales</taxon>
        <taxon>Sphingobacteriaceae</taxon>
        <taxon>Mucilaginibacter</taxon>
    </lineage>
</organism>
<reference evidence="1 2" key="1">
    <citation type="submission" date="2019-07" db="EMBL/GenBank/DDBJ databases">
        <title>Genomic Encyclopedia of Archaeal and Bacterial Type Strains, Phase II (KMG-II): from individual species to whole genera.</title>
        <authorList>
            <person name="Goeker M."/>
        </authorList>
    </citation>
    <scope>NUCLEOTIDE SEQUENCE [LARGE SCALE GENOMIC DNA]</scope>
    <source>
        <strain evidence="1 2">ATCC BAA-1854</strain>
    </source>
</reference>
<gene>
    <name evidence="1" type="ORF">JN11_04509</name>
</gene>
<dbReference type="InterPro" id="IPR043750">
    <property type="entry name" value="DUF5695"/>
</dbReference>
<name>A0A562TQH2_9SPHI</name>
<comment type="caution">
    <text evidence="1">The sequence shown here is derived from an EMBL/GenBank/DDBJ whole genome shotgun (WGS) entry which is preliminary data.</text>
</comment>
<dbReference type="Pfam" id="PF18951">
    <property type="entry name" value="DUF5695"/>
    <property type="match status" value="1"/>
</dbReference>
<protein>
    <submittedName>
        <fullName evidence="1">Uncharacterized protein</fullName>
    </submittedName>
</protein>
<keyword evidence="2" id="KW-1185">Reference proteome</keyword>
<evidence type="ECO:0000313" key="1">
    <source>
        <dbReference type="EMBL" id="TWI95080.1"/>
    </source>
</evidence>
<dbReference type="EMBL" id="VLLI01000017">
    <property type="protein sequence ID" value="TWI95080.1"/>
    <property type="molecule type" value="Genomic_DNA"/>
</dbReference>
<dbReference type="Proteomes" id="UP000317010">
    <property type="component" value="Unassembled WGS sequence"/>
</dbReference>
<sequence>MFIYNTLNSIKMLIHRNFFIAVLLVFCLISIGQSTMAQDPWKALEARPSTLGLENGVLTFHTPALQLQLVKSSQTVAALNPDSDNKFDFTPGNRLKIRSSDGMYQLGDLDLRLRAEGESAWQKYSTAAKRAPVSALTINDDKVLAAADLSATLPAGIPLNVQRYWEIIDGHLVLLFKLKNTSDKNVEIGSIGIPMIFNNIMQGKSLEEAHAENVFYDPYIGKDAGYLQVTRLNGHGPALLVVPYGKTPFEAYNPLLDDPTPRSIDFEGFYEWMTHSKAYAENEWKKAEPWNTPTSFTLKPGETTEYGLQFLLTDSIKGIERKLIESKRPVAVGTPGYVLPIGTQGKLFLNYPEKIKSLQVEPEGALILNETPSINDKWKAYQIEGKIWGRARLTITYDDGLSQTINYKVIKAETDMLKDYGHFLTHQQWYENKLDPFHRDQSVITYDYETKKQVTQDSRAWIAGLSDEGGAGSWLGAMMKELIQPDKLEIDKLQRFVNHTLWGVIQHDAGKQKYGVKKSVFYYEPKEMPAGTYSDSINYKTWAAWSHESANDVGRSYNYPHVAAAWWVLYRLSRNHTGLVTEQNWQWYLDHAYQTTIAMVNQAPYYVQFGQMEGTVFYMILMDLKAEGWNDKAAIFEKAMKVRADHWNTLMYPFGSEMPWDSTGQEEVYLWSSYFGYTSKAEITIDAILGYMPTVPNWGYNGSARRYWDFLYGGKLSRIERQLHHYGSGINAIPVLAEYRKNPNDLYLLRVGYGGLMGSVSNITQDGFGPAAFHSFPSTLKIDGLSGDYGSNFFGYAINTATYITHDANFGWLAFGGNLAEKDNWINVKITNGAKSRVFIAPAGLWLTLDAGTFNTVSYNTQTGEVSVLLNAADKYTPKAYLRIKHTADTAISGKYVPDSKVITQRGAYVILLKNKVSKINLVHHK</sequence>
<proteinExistence type="predicted"/>
<accession>A0A562TQH2</accession>
<dbReference type="AlphaFoldDB" id="A0A562TQH2"/>
<evidence type="ECO:0000313" key="2">
    <source>
        <dbReference type="Proteomes" id="UP000317010"/>
    </source>
</evidence>